<dbReference type="EMBL" id="KN834618">
    <property type="protein sequence ID" value="KIK10516.1"/>
    <property type="molecule type" value="Genomic_DNA"/>
</dbReference>
<name>A0A0C9Y052_9AGAM</name>
<dbReference type="STRING" id="765257.A0A0C9Y052"/>
<gene>
    <name evidence="1" type="ORF">PISMIDRAFT_20325</name>
</gene>
<proteinExistence type="predicted"/>
<organism evidence="1 2">
    <name type="scientific">Pisolithus microcarpus 441</name>
    <dbReference type="NCBI Taxonomy" id="765257"/>
    <lineage>
        <taxon>Eukaryota</taxon>
        <taxon>Fungi</taxon>
        <taxon>Dikarya</taxon>
        <taxon>Basidiomycota</taxon>
        <taxon>Agaricomycotina</taxon>
        <taxon>Agaricomycetes</taxon>
        <taxon>Agaricomycetidae</taxon>
        <taxon>Boletales</taxon>
        <taxon>Sclerodermatineae</taxon>
        <taxon>Pisolithaceae</taxon>
        <taxon>Pisolithus</taxon>
    </lineage>
</organism>
<accession>A0A0C9Y052</accession>
<reference evidence="1 2" key="1">
    <citation type="submission" date="2014-04" db="EMBL/GenBank/DDBJ databases">
        <authorList>
            <consortium name="DOE Joint Genome Institute"/>
            <person name="Kuo A."/>
            <person name="Kohler A."/>
            <person name="Costa M.D."/>
            <person name="Nagy L.G."/>
            <person name="Floudas D."/>
            <person name="Copeland A."/>
            <person name="Barry K.W."/>
            <person name="Cichocki N."/>
            <person name="Veneault-Fourrey C."/>
            <person name="LaButti K."/>
            <person name="Lindquist E.A."/>
            <person name="Lipzen A."/>
            <person name="Lundell T."/>
            <person name="Morin E."/>
            <person name="Murat C."/>
            <person name="Sun H."/>
            <person name="Tunlid A."/>
            <person name="Henrissat B."/>
            <person name="Grigoriev I.V."/>
            <person name="Hibbett D.S."/>
            <person name="Martin F."/>
            <person name="Nordberg H.P."/>
            <person name="Cantor M.N."/>
            <person name="Hua S.X."/>
        </authorList>
    </citation>
    <scope>NUCLEOTIDE SEQUENCE [LARGE SCALE GENOMIC DNA]</scope>
    <source>
        <strain evidence="1 2">441</strain>
    </source>
</reference>
<keyword evidence="2" id="KW-1185">Reference proteome</keyword>
<protein>
    <submittedName>
        <fullName evidence="1">Uncharacterized protein</fullName>
    </submittedName>
</protein>
<sequence length="66" mass="7445">MAGMTKGRNVYDVSKVVCQGHDLCYAEDEVIRRFLDSHSTRTMLGAESPRNFSLFLAQSDETSFLI</sequence>
<evidence type="ECO:0000313" key="2">
    <source>
        <dbReference type="Proteomes" id="UP000054018"/>
    </source>
</evidence>
<reference evidence="2" key="2">
    <citation type="submission" date="2015-01" db="EMBL/GenBank/DDBJ databases">
        <title>Evolutionary Origins and Diversification of the Mycorrhizal Mutualists.</title>
        <authorList>
            <consortium name="DOE Joint Genome Institute"/>
            <consortium name="Mycorrhizal Genomics Consortium"/>
            <person name="Kohler A."/>
            <person name="Kuo A."/>
            <person name="Nagy L.G."/>
            <person name="Floudas D."/>
            <person name="Copeland A."/>
            <person name="Barry K.W."/>
            <person name="Cichocki N."/>
            <person name="Veneault-Fourrey C."/>
            <person name="LaButti K."/>
            <person name="Lindquist E.A."/>
            <person name="Lipzen A."/>
            <person name="Lundell T."/>
            <person name="Morin E."/>
            <person name="Murat C."/>
            <person name="Riley R."/>
            <person name="Ohm R."/>
            <person name="Sun H."/>
            <person name="Tunlid A."/>
            <person name="Henrissat B."/>
            <person name="Grigoriev I.V."/>
            <person name="Hibbett D.S."/>
            <person name="Martin F."/>
        </authorList>
    </citation>
    <scope>NUCLEOTIDE SEQUENCE [LARGE SCALE GENOMIC DNA]</scope>
    <source>
        <strain evidence="2">441</strain>
    </source>
</reference>
<dbReference type="HOGENOM" id="CLU_2832174_0_0_1"/>
<evidence type="ECO:0000313" key="1">
    <source>
        <dbReference type="EMBL" id="KIK10516.1"/>
    </source>
</evidence>
<dbReference type="AlphaFoldDB" id="A0A0C9Y052"/>
<dbReference type="Proteomes" id="UP000054018">
    <property type="component" value="Unassembled WGS sequence"/>
</dbReference>